<dbReference type="RefSeq" id="WP_073170438.1">
    <property type="nucleotide sequence ID" value="NZ_FQVE01000001.1"/>
</dbReference>
<dbReference type="EMBL" id="FQVE01000001">
    <property type="protein sequence ID" value="SHE39351.1"/>
    <property type="molecule type" value="Genomic_DNA"/>
</dbReference>
<accession>A0A1M4T4M7</accession>
<protein>
    <recommendedName>
        <fullName evidence="3">Immunity protein 35</fullName>
    </recommendedName>
</protein>
<dbReference type="Proteomes" id="UP000184108">
    <property type="component" value="Unassembled WGS sequence"/>
</dbReference>
<sequence>MLSNIEIINVAKDYIENLSQKWEVELTIAEEFSIRKEYGLIFYFNSKKYIEDKIERAKLIGCSPFLVESNTGKIVVFGTNRSIDYYIKEYEAGKWPNMPRLSDFE</sequence>
<evidence type="ECO:0000313" key="2">
    <source>
        <dbReference type="Proteomes" id="UP000184108"/>
    </source>
</evidence>
<reference evidence="2" key="1">
    <citation type="submission" date="2016-11" db="EMBL/GenBank/DDBJ databases">
        <authorList>
            <person name="Varghese N."/>
            <person name="Submissions S."/>
        </authorList>
    </citation>
    <scope>NUCLEOTIDE SEQUENCE [LARGE SCALE GENOMIC DNA]</scope>
    <source>
        <strain evidence="2">YR203</strain>
    </source>
</reference>
<dbReference type="AlphaFoldDB" id="A0A1M4T4M7"/>
<proteinExistence type="predicted"/>
<evidence type="ECO:0008006" key="3">
    <source>
        <dbReference type="Google" id="ProtNLM"/>
    </source>
</evidence>
<evidence type="ECO:0000313" key="1">
    <source>
        <dbReference type="EMBL" id="SHE39351.1"/>
    </source>
</evidence>
<name>A0A1M4T4M7_9FLAO</name>
<gene>
    <name evidence="1" type="ORF">SAMN02787073_0267</name>
</gene>
<organism evidence="1 2">
    <name type="scientific">Chryseobacterium vrystaatense</name>
    <dbReference type="NCBI Taxonomy" id="307480"/>
    <lineage>
        <taxon>Bacteria</taxon>
        <taxon>Pseudomonadati</taxon>
        <taxon>Bacteroidota</taxon>
        <taxon>Flavobacteriia</taxon>
        <taxon>Flavobacteriales</taxon>
        <taxon>Weeksellaceae</taxon>
        <taxon>Chryseobacterium group</taxon>
        <taxon>Chryseobacterium</taxon>
    </lineage>
</organism>